<gene>
    <name evidence="2" type="ORF">GOBAR_AA18525</name>
</gene>
<name>A0A2P5XFL8_GOSBA</name>
<evidence type="ECO:0000313" key="3">
    <source>
        <dbReference type="Proteomes" id="UP000239757"/>
    </source>
</evidence>
<protein>
    <submittedName>
        <fullName evidence="2">Uncharacterized protein</fullName>
    </submittedName>
</protein>
<evidence type="ECO:0000313" key="2">
    <source>
        <dbReference type="EMBL" id="PPS02133.1"/>
    </source>
</evidence>
<feature type="compositionally biased region" description="Basic residues" evidence="1">
    <location>
        <begin position="84"/>
        <end position="98"/>
    </location>
</feature>
<proteinExistence type="predicted"/>
<feature type="region of interest" description="Disordered" evidence="1">
    <location>
        <begin position="84"/>
        <end position="113"/>
    </location>
</feature>
<dbReference type="EMBL" id="KZ664973">
    <property type="protein sequence ID" value="PPS02133.1"/>
    <property type="molecule type" value="Genomic_DNA"/>
</dbReference>
<feature type="compositionally biased region" description="Basic and acidic residues" evidence="1">
    <location>
        <begin position="100"/>
        <end position="113"/>
    </location>
</feature>
<sequence>METSRIIRENAALALIASIKVHVNAKPQKRRSESPQHLSEAKRWGSQGRKEPSIINLISHQRKTKYLEESQLSHNQNRGFICKRKRKHKKKEHRRPVAYRRIEIGTRETDGPG</sequence>
<feature type="compositionally biased region" description="Basic and acidic residues" evidence="1">
    <location>
        <begin position="30"/>
        <end position="52"/>
    </location>
</feature>
<dbReference type="AlphaFoldDB" id="A0A2P5XFL8"/>
<feature type="region of interest" description="Disordered" evidence="1">
    <location>
        <begin position="24"/>
        <end position="52"/>
    </location>
</feature>
<dbReference type="Proteomes" id="UP000239757">
    <property type="component" value="Unassembled WGS sequence"/>
</dbReference>
<accession>A0A2P5XFL8</accession>
<organism evidence="2 3">
    <name type="scientific">Gossypium barbadense</name>
    <name type="common">Sea Island cotton</name>
    <name type="synonym">Hibiscus barbadensis</name>
    <dbReference type="NCBI Taxonomy" id="3634"/>
    <lineage>
        <taxon>Eukaryota</taxon>
        <taxon>Viridiplantae</taxon>
        <taxon>Streptophyta</taxon>
        <taxon>Embryophyta</taxon>
        <taxon>Tracheophyta</taxon>
        <taxon>Spermatophyta</taxon>
        <taxon>Magnoliopsida</taxon>
        <taxon>eudicotyledons</taxon>
        <taxon>Gunneridae</taxon>
        <taxon>Pentapetalae</taxon>
        <taxon>rosids</taxon>
        <taxon>malvids</taxon>
        <taxon>Malvales</taxon>
        <taxon>Malvaceae</taxon>
        <taxon>Malvoideae</taxon>
        <taxon>Gossypium</taxon>
    </lineage>
</organism>
<evidence type="ECO:0000256" key="1">
    <source>
        <dbReference type="SAM" id="MobiDB-lite"/>
    </source>
</evidence>
<reference evidence="2 3" key="1">
    <citation type="submission" date="2015-01" db="EMBL/GenBank/DDBJ databases">
        <title>Genome of allotetraploid Gossypium barbadense reveals genomic plasticity and fiber elongation in cotton evolution.</title>
        <authorList>
            <person name="Chen X."/>
            <person name="Liu X."/>
            <person name="Zhao B."/>
            <person name="Zheng H."/>
            <person name="Hu Y."/>
            <person name="Lu G."/>
            <person name="Yang C."/>
            <person name="Chen J."/>
            <person name="Shan C."/>
            <person name="Zhang L."/>
            <person name="Zhou Y."/>
            <person name="Wang L."/>
            <person name="Guo W."/>
            <person name="Bai Y."/>
            <person name="Ruan J."/>
            <person name="Shangguan X."/>
            <person name="Mao Y."/>
            <person name="Jiang J."/>
            <person name="Zhu Y."/>
            <person name="Lei J."/>
            <person name="Kang H."/>
            <person name="Chen S."/>
            <person name="He X."/>
            <person name="Wang R."/>
            <person name="Wang Y."/>
            <person name="Chen J."/>
            <person name="Wang L."/>
            <person name="Yu S."/>
            <person name="Wang B."/>
            <person name="Wei J."/>
            <person name="Song S."/>
            <person name="Lu X."/>
            <person name="Gao Z."/>
            <person name="Gu W."/>
            <person name="Deng X."/>
            <person name="Ma D."/>
            <person name="Wang S."/>
            <person name="Liang W."/>
            <person name="Fang L."/>
            <person name="Cai C."/>
            <person name="Zhu X."/>
            <person name="Zhou B."/>
            <person name="Zhang Y."/>
            <person name="Chen Z."/>
            <person name="Xu S."/>
            <person name="Zhu R."/>
            <person name="Wang S."/>
            <person name="Zhang T."/>
            <person name="Zhao G."/>
        </authorList>
    </citation>
    <scope>NUCLEOTIDE SEQUENCE [LARGE SCALE GENOMIC DNA]</scope>
    <source>
        <strain evidence="3">cv. Xinhai21</strain>
        <tissue evidence="2">Leaf</tissue>
    </source>
</reference>